<dbReference type="PANTHER" id="PTHR31025:SF28">
    <property type="match status" value="1"/>
</dbReference>
<evidence type="ECO:0000256" key="1">
    <source>
        <dbReference type="SAM" id="Phobius"/>
    </source>
</evidence>
<reference evidence="2" key="1">
    <citation type="submission" date="2025-08" db="UniProtKB">
        <authorList>
            <consortium name="RefSeq"/>
        </authorList>
    </citation>
    <scope>IDENTIFICATION</scope>
    <source>
        <tissue evidence="2">Muscle</tissue>
    </source>
</reference>
<proteinExistence type="predicted"/>
<accession>A0A9Q9XAE7</accession>
<dbReference type="AlphaFoldDB" id="A0A9Q9XAE7"/>
<name>A0A9Q9XAE7_CYPCA</name>
<sequence length="379" mass="43589">MEDTPKTLVAVLLDEKEICKKLQHLKSAAEIIDASKCLLPCAAEYHRILKFNADFNEFIDTDLTEKVETLDKFQVLFKSIKRSGSGSRALDEILDVDAASPSHQQNVCSWRTCIYIITCNILEHILTFLFLFFIFEVAPKNTHEAGPSSQQKKLIVCTLVSHQRNIIDVDTMRALIESKGPSVYKDYEASGMLSETSRKLLVKIGVSALVEQSGFYPCNEEKRMLAESVVTLFPSLKIKMGEENEGFEHFYDPVSHSGFIEMRLRNLRRKLHDDQRRYQRKRSRFSDSSGVSITLEVPAEGEEESSREWTTVIKRMKPSPENLNTIKLGMEKTYSNRRLWVANKSPTVKEIFEQYPRCRHAILGKDLCFAWLFLIARYE</sequence>
<dbReference type="GeneID" id="109048828"/>
<protein>
    <submittedName>
        <fullName evidence="2">Uncharacterized protein LOC109048828</fullName>
    </submittedName>
</protein>
<dbReference type="PANTHER" id="PTHR31025">
    <property type="entry name" value="SI:CH211-196P9.1-RELATED"/>
    <property type="match status" value="1"/>
</dbReference>
<keyword evidence="1" id="KW-0812">Transmembrane</keyword>
<feature type="transmembrane region" description="Helical" evidence="1">
    <location>
        <begin position="113"/>
        <end position="135"/>
    </location>
</feature>
<dbReference type="RefSeq" id="XP_042598189.1">
    <property type="nucleotide sequence ID" value="XM_042742255.1"/>
</dbReference>
<keyword evidence="1" id="KW-1133">Transmembrane helix</keyword>
<evidence type="ECO:0000313" key="2">
    <source>
        <dbReference type="RefSeq" id="XP_042598189.1"/>
    </source>
</evidence>
<dbReference type="KEGG" id="ccar:109048828"/>
<organism evidence="2">
    <name type="scientific">Cyprinus carpio</name>
    <name type="common">Common carp</name>
    <dbReference type="NCBI Taxonomy" id="7962"/>
    <lineage>
        <taxon>Eukaryota</taxon>
        <taxon>Metazoa</taxon>
        <taxon>Chordata</taxon>
        <taxon>Craniata</taxon>
        <taxon>Vertebrata</taxon>
        <taxon>Euteleostomi</taxon>
        <taxon>Actinopterygii</taxon>
        <taxon>Neopterygii</taxon>
        <taxon>Teleostei</taxon>
        <taxon>Ostariophysi</taxon>
        <taxon>Cypriniformes</taxon>
        <taxon>Cyprinidae</taxon>
        <taxon>Cyprininae</taxon>
        <taxon>Cyprinus</taxon>
    </lineage>
</organism>
<gene>
    <name evidence="2" type="primary">LOC109048828</name>
</gene>
<keyword evidence="1" id="KW-0472">Membrane</keyword>
<dbReference type="Proteomes" id="UP001155660">
    <property type="component" value="Chromosome B17"/>
</dbReference>